<dbReference type="Proteomes" id="UP000509346">
    <property type="component" value="Chromosome"/>
</dbReference>
<evidence type="ECO:0008006" key="3">
    <source>
        <dbReference type="Google" id="ProtNLM"/>
    </source>
</evidence>
<reference evidence="1 2" key="1">
    <citation type="submission" date="2020-07" db="EMBL/GenBank/DDBJ databases">
        <title>Halosimplex litoreum sp. nov. and Halosimplex rubrum sp. nov., isolated from different salt environments.</title>
        <authorList>
            <person name="Cui H."/>
        </authorList>
    </citation>
    <scope>NUCLEOTIDE SEQUENCE [LARGE SCALE GENOMIC DNA]</scope>
    <source>
        <strain evidence="1 2">R2</strain>
    </source>
</reference>
<protein>
    <recommendedName>
        <fullName evidence="3">Ribbon-helix-helix protein, CopG family</fullName>
    </recommendedName>
</protein>
<evidence type="ECO:0000313" key="1">
    <source>
        <dbReference type="EMBL" id="QLH80638.1"/>
    </source>
</evidence>
<dbReference type="EMBL" id="CP058909">
    <property type="protein sequence ID" value="QLH80638.1"/>
    <property type="molecule type" value="Genomic_DNA"/>
</dbReference>
<accession>A0A7D5P9P6</accession>
<keyword evidence="2" id="KW-1185">Reference proteome</keyword>
<organism evidence="1 2">
    <name type="scientific">Halosimplex pelagicum</name>
    <dbReference type="NCBI Taxonomy" id="869886"/>
    <lineage>
        <taxon>Archaea</taxon>
        <taxon>Methanobacteriati</taxon>
        <taxon>Methanobacteriota</taxon>
        <taxon>Stenosarchaea group</taxon>
        <taxon>Halobacteria</taxon>
        <taxon>Halobacteriales</taxon>
        <taxon>Haloarculaceae</taxon>
        <taxon>Halosimplex</taxon>
    </lineage>
</organism>
<dbReference type="KEGG" id="hpel:HZS54_02870"/>
<dbReference type="GeneID" id="56081497"/>
<proteinExistence type="predicted"/>
<evidence type="ECO:0000313" key="2">
    <source>
        <dbReference type="Proteomes" id="UP000509346"/>
    </source>
</evidence>
<sequence>MGTDISNRVREIARHRDFDESSIIEQALERGLDDLWEDVVVARYLDGELAREEAVAEVGEAAVERADAARDAVDDDIEWAFGEDTA</sequence>
<dbReference type="AlphaFoldDB" id="A0A7D5P9P6"/>
<gene>
    <name evidence="1" type="ORF">HZS54_02870</name>
</gene>
<dbReference type="RefSeq" id="WP_179920462.1">
    <property type="nucleotide sequence ID" value="NZ_CP058909.1"/>
</dbReference>
<name>A0A7D5P9P6_9EURY</name>
<dbReference type="OrthoDB" id="192937at2157"/>